<evidence type="ECO:0000313" key="2">
    <source>
        <dbReference type="EMBL" id="SVB72911.1"/>
    </source>
</evidence>
<dbReference type="InterPro" id="IPR029018">
    <property type="entry name" value="Hex-like_dom2"/>
</dbReference>
<dbReference type="Gene3D" id="3.30.379.10">
    <property type="entry name" value="Chitobiase/beta-hexosaminidase domain 2-like"/>
    <property type="match status" value="1"/>
</dbReference>
<protein>
    <recommendedName>
        <fullName evidence="3">Alpha glucuronidase N-terminal domain-containing protein</fullName>
    </recommendedName>
</protein>
<evidence type="ECO:0008006" key="3">
    <source>
        <dbReference type="Google" id="ProtNLM"/>
    </source>
</evidence>
<dbReference type="InterPro" id="IPR032287">
    <property type="entry name" value="DUF4838"/>
</dbReference>
<keyword evidence="1" id="KW-0378">Hydrolase</keyword>
<feature type="non-terminal residue" evidence="2">
    <location>
        <position position="458"/>
    </location>
</feature>
<dbReference type="PANTHER" id="PTHR47406:SF2">
    <property type="entry name" value="ALPHA GLUCURONIDASE N-TERMINAL DOMAIN-CONTAINING PROTEIN"/>
    <property type="match status" value="1"/>
</dbReference>
<name>A0A382GFE4_9ZZZZ</name>
<dbReference type="AlphaFoldDB" id="A0A382GFE4"/>
<gene>
    <name evidence="2" type="ORF">METZ01_LOCUS225765</name>
</gene>
<organism evidence="2">
    <name type="scientific">marine metagenome</name>
    <dbReference type="NCBI Taxonomy" id="408172"/>
    <lineage>
        <taxon>unclassified sequences</taxon>
        <taxon>metagenomes</taxon>
        <taxon>ecological metagenomes</taxon>
    </lineage>
</organism>
<proteinExistence type="predicted"/>
<dbReference type="GO" id="GO:0016787">
    <property type="term" value="F:hydrolase activity"/>
    <property type="evidence" value="ECO:0007669"/>
    <property type="project" value="UniProtKB-KW"/>
</dbReference>
<reference evidence="2" key="1">
    <citation type="submission" date="2018-05" db="EMBL/GenBank/DDBJ databases">
        <authorList>
            <person name="Lanie J.A."/>
            <person name="Ng W.-L."/>
            <person name="Kazmierczak K.M."/>
            <person name="Andrzejewski T.M."/>
            <person name="Davidsen T.M."/>
            <person name="Wayne K.J."/>
            <person name="Tettelin H."/>
            <person name="Glass J.I."/>
            <person name="Rusch D."/>
            <person name="Podicherti R."/>
            <person name="Tsui H.-C.T."/>
            <person name="Winkler M.E."/>
        </authorList>
    </citation>
    <scope>NUCLEOTIDE SEQUENCE</scope>
</reference>
<evidence type="ECO:0000256" key="1">
    <source>
        <dbReference type="ARBA" id="ARBA00022801"/>
    </source>
</evidence>
<dbReference type="EMBL" id="UINC01054786">
    <property type="protein sequence ID" value="SVB72911.1"/>
    <property type="molecule type" value="Genomic_DNA"/>
</dbReference>
<dbReference type="SUPFAM" id="SSF55545">
    <property type="entry name" value="beta-N-acetylhexosaminidase-like domain"/>
    <property type="match status" value="1"/>
</dbReference>
<dbReference type="PANTHER" id="PTHR47406">
    <property type="entry name" value="COAGULATION FACTOR 5/8 TYPE, C-TERMINAL"/>
    <property type="match status" value="1"/>
</dbReference>
<sequence length="458" mass="51609">MNNLAKRILATVLLGACLLPVGIQGAESDAKTVQLVERGSVRASIILPGEPDELEQLAADELVEHVEKISGARLPIITEKQKASGIKIHIGRAAPDAGVSKQRIRVRGDDPASFRLLVTDHNVQLVGLSPQGSLIAVYELLEQLGVRWFVPGEIGTVIPKTITVAVRHQDTIQHPGFTGRILTDVPNRWSRRVRMGGFNAGGHGPGWRSHPDKEPELYMTEDGRHTDKLNLSQPEVFRRTLQACLEELENDPSTEYVSVGPYDGHGFGVHPWDAHDMDPLHGRVSVTDRYVKFFNLLLAELRKKHPNVGLAFYCYSQHMRAPVREKPDTKILPILAPIDVCRIHAIDNSFCWERQYIRQIVEDWKALGVRMMYRGYLFHLADAGIPFSMIRQVRAEYPYYHRMGMIACRVECKPAWAYHGPSLYLAARIMWDPSLNVDALLDDYFTKFYGPAAKPMRS</sequence>
<dbReference type="Pfam" id="PF16126">
    <property type="entry name" value="DUF4838"/>
    <property type="match status" value="1"/>
</dbReference>
<accession>A0A382GFE4</accession>